<evidence type="ECO:0000313" key="3">
    <source>
        <dbReference type="Proteomes" id="UP000504632"/>
    </source>
</evidence>
<feature type="domain" description="UBA" evidence="2">
    <location>
        <begin position="406"/>
        <end position="446"/>
    </location>
</feature>
<feature type="compositionally biased region" description="Low complexity" evidence="1">
    <location>
        <begin position="563"/>
        <end position="592"/>
    </location>
</feature>
<dbReference type="InParanoid" id="A0A6J2UYM8"/>
<protein>
    <submittedName>
        <fullName evidence="4">NEDD8 ultimate buster 1</fullName>
    </submittedName>
</protein>
<sequence>MLPSDKTVEFPLFAGQTITFVLPDADALHFSTKRKMTEEYIHSKLISLLRNEKIELWNPPYTTDDEQPGQQVIQELAEKYSSCIGISVLEVVAVLEDIRLQALIKGRGNKQFKETSVATLEINLPRPSQESEKDEKKRKYKMQTKLDVTAQEFMNKITEEFGFEYFTLIVSGKKLSPDKTLQEQNVKNNSKVMILKQATPEKKEEMVKDDEKNRSQNESLRRTQKGFEILSERDGSEDPETTPFLEIADQKGNPLQIPPEEKKALILAMGFHEKGRALMKRREYEGALDHLTQADEQFSKCESRLLEMVDNYAVLQLDIVWCYRALEASHCLDNGLQRLKTAEECFKKCYGDGYSRLQQIKGNTGGEQVLFLRLYLLQSVLAYAKGKEKESMEKLKQAEELYSRLNLDPEKMDQLMSMGFSEQEARLALRACSGDVSRAAQHITQRREEKKKLKREEREKRRRRLDSINTLVGLGFTRREAAEALHKAKGNIDQAYVNLLDSTRAFSEANDSRMGPLDPNREVLVSQLCLMGFQKEMVVAALNATEDNPDLATQMLMDHQGILPPELLSPSPPSSSSEEPSTSSGAGSTGSSNLDADLVNEVLDDIPRHEEDYLDLTLDEESDVIAQMRSYLENCKPSS</sequence>
<proteinExistence type="predicted"/>
<dbReference type="PROSITE" id="PS50030">
    <property type="entry name" value="UBA"/>
    <property type="match status" value="3"/>
</dbReference>
<dbReference type="CDD" id="cd17062">
    <property type="entry name" value="Ubl_NUB1"/>
    <property type="match status" value="1"/>
</dbReference>
<dbReference type="SUPFAM" id="SSF48452">
    <property type="entry name" value="TPR-like"/>
    <property type="match status" value="1"/>
</dbReference>
<keyword evidence="3" id="KW-1185">Reference proteome</keyword>
<dbReference type="GO" id="GO:2000058">
    <property type="term" value="P:regulation of ubiquitin-dependent protein catabolic process"/>
    <property type="evidence" value="ECO:0007669"/>
    <property type="project" value="TreeGrafter"/>
</dbReference>
<dbReference type="Pfam" id="PF18037">
    <property type="entry name" value="Ubiquitin_5"/>
    <property type="match status" value="1"/>
</dbReference>
<dbReference type="SUPFAM" id="SSF54236">
    <property type="entry name" value="Ubiquitin-like"/>
    <property type="match status" value="1"/>
</dbReference>
<evidence type="ECO:0000256" key="1">
    <source>
        <dbReference type="SAM" id="MobiDB-lite"/>
    </source>
</evidence>
<dbReference type="Proteomes" id="UP000504632">
    <property type="component" value="Chromosome 3"/>
</dbReference>
<dbReference type="GeneID" id="115807624"/>
<dbReference type="PANTHER" id="PTHR12948:SF3">
    <property type="entry name" value="NEDD8 ULTIMATE BUSTER 1"/>
    <property type="match status" value="1"/>
</dbReference>
<feature type="compositionally biased region" description="Basic and acidic residues" evidence="1">
    <location>
        <begin position="445"/>
        <end position="459"/>
    </location>
</feature>
<dbReference type="SUPFAM" id="SSF46934">
    <property type="entry name" value="UBA-like"/>
    <property type="match status" value="3"/>
</dbReference>
<feature type="region of interest" description="Disordered" evidence="1">
    <location>
        <begin position="440"/>
        <end position="460"/>
    </location>
</feature>
<dbReference type="SMART" id="SM00165">
    <property type="entry name" value="UBA"/>
    <property type="match status" value="3"/>
</dbReference>
<organism evidence="3 4">
    <name type="scientific">Chanos chanos</name>
    <name type="common">Milkfish</name>
    <name type="synonym">Mugil chanos</name>
    <dbReference type="NCBI Taxonomy" id="29144"/>
    <lineage>
        <taxon>Eukaryota</taxon>
        <taxon>Metazoa</taxon>
        <taxon>Chordata</taxon>
        <taxon>Craniata</taxon>
        <taxon>Vertebrata</taxon>
        <taxon>Euteleostomi</taxon>
        <taxon>Actinopterygii</taxon>
        <taxon>Neopterygii</taxon>
        <taxon>Teleostei</taxon>
        <taxon>Ostariophysi</taxon>
        <taxon>Gonorynchiformes</taxon>
        <taxon>Chanidae</taxon>
        <taxon>Chanos</taxon>
    </lineage>
</organism>
<dbReference type="CDD" id="cd14291">
    <property type="entry name" value="UBA1_NUB1_like"/>
    <property type="match status" value="1"/>
</dbReference>
<dbReference type="RefSeq" id="XP_030624562.1">
    <property type="nucleotide sequence ID" value="XM_030768702.1"/>
</dbReference>
<evidence type="ECO:0000259" key="2">
    <source>
        <dbReference type="PROSITE" id="PS50030"/>
    </source>
</evidence>
<dbReference type="Pfam" id="PF26285">
    <property type="entry name" value="SASH1_Homeodomain"/>
    <property type="match status" value="1"/>
</dbReference>
<dbReference type="CTD" id="51667"/>
<dbReference type="AlphaFoldDB" id="A0A6J2UYM8"/>
<dbReference type="Gene3D" id="1.10.8.10">
    <property type="entry name" value="DNA helicase RuvA subunit, C-terminal domain"/>
    <property type="match status" value="3"/>
</dbReference>
<dbReference type="InterPro" id="IPR009060">
    <property type="entry name" value="UBA-like_sf"/>
</dbReference>
<dbReference type="OrthoDB" id="434245at2759"/>
<reference evidence="4" key="1">
    <citation type="submission" date="2025-08" db="UniProtKB">
        <authorList>
            <consortium name="RefSeq"/>
        </authorList>
    </citation>
    <scope>IDENTIFICATION</scope>
</reference>
<dbReference type="Gene3D" id="3.10.20.90">
    <property type="entry name" value="Phosphatidylinositol 3-kinase Catalytic Subunit, Chain A, domain 1"/>
    <property type="match status" value="1"/>
</dbReference>
<dbReference type="InterPro" id="IPR058666">
    <property type="entry name" value="SASH1/NUB1_homeodomain"/>
</dbReference>
<feature type="domain" description="UBA" evidence="2">
    <location>
        <begin position="456"/>
        <end position="502"/>
    </location>
</feature>
<dbReference type="InterPro" id="IPR015940">
    <property type="entry name" value="UBA"/>
</dbReference>
<dbReference type="Pfam" id="PF00627">
    <property type="entry name" value="UBA"/>
    <property type="match status" value="3"/>
</dbReference>
<feature type="region of interest" description="Disordered" evidence="1">
    <location>
        <begin position="197"/>
        <end position="240"/>
    </location>
</feature>
<feature type="compositionally biased region" description="Basic and acidic residues" evidence="1">
    <location>
        <begin position="199"/>
        <end position="221"/>
    </location>
</feature>
<feature type="region of interest" description="Disordered" evidence="1">
    <location>
        <begin position="563"/>
        <end position="604"/>
    </location>
</feature>
<dbReference type="InterPro" id="IPR039749">
    <property type="entry name" value="NUB1"/>
</dbReference>
<evidence type="ECO:0000313" key="4">
    <source>
        <dbReference type="RefSeq" id="XP_030624562.1"/>
    </source>
</evidence>
<name>A0A6J2UYM8_CHACN</name>
<accession>A0A6J2UYM8</accession>
<dbReference type="InterPro" id="IPR029071">
    <property type="entry name" value="Ubiquitin-like_domsf"/>
</dbReference>
<dbReference type="InterPro" id="IPR041207">
    <property type="entry name" value="NUB1_ubiquitin-like_dom"/>
</dbReference>
<dbReference type="PANTHER" id="PTHR12948">
    <property type="entry name" value="NEDD8 ULTIMATE BUSTER-1 BS4 PROTEIN"/>
    <property type="match status" value="1"/>
</dbReference>
<dbReference type="InterPro" id="IPR011990">
    <property type="entry name" value="TPR-like_helical_dom_sf"/>
</dbReference>
<gene>
    <name evidence="4" type="primary">nub1</name>
</gene>
<feature type="domain" description="UBA" evidence="2">
    <location>
        <begin position="516"/>
        <end position="559"/>
    </location>
</feature>